<evidence type="ECO:0000313" key="1">
    <source>
        <dbReference type="EMBL" id="GHP06768.1"/>
    </source>
</evidence>
<name>A0A830HIT1_9CHLO</name>
<sequence length="530" mass="59971">MPPCALKPRGGWVNVGHAHVRTRAMPMRTGHAAISLCRVYASSRGTSSGDFVVLAAGQNARREFRSFEEARTYVHTLGLKSKKEWQAWSASGARPYDIPGNPHTYYTSSGWLSFPDFLGYKIGKVAGEYRSFEEARAYVRTLDLKSAKEWQAWSASGARPYDIPGNPDQTYKSSGWLSYPDFLGYKIGKVAGEYRSFEEARAYVHTLGLKGKEEWKAWSASSARPYDIPSTPHKYYASSGWLSYGDFLGYKIGNVAGEFRSFEVARAYVHTLDMKSMEEWEAWRISGARPYDIPSHPDQMYASSGWTSYGDFLGYKIGNVAGEFRSFEDARAYVHTLGLMSWEEWCAWSASGERPYDIPSSPDKYYASSGWLSYGDFLGYSIGEKAHVRQRTNFRSFEDARAYVHTLGLKSMEEWKAWSASGARPYDIPSDPYTYYASSGWLSFPDFLGYKIGKVTGEFRSFEDAREYVRTLGLKSCKEWDAWSASGVRPYDIPSTPQTYYASSGWLSYPDFLGYAVGKKAVVRKRNLRT</sequence>
<proteinExistence type="predicted"/>
<dbReference type="EMBL" id="BNJQ01000014">
    <property type="protein sequence ID" value="GHP06768.1"/>
    <property type="molecule type" value="Genomic_DNA"/>
</dbReference>
<reference evidence="1" key="1">
    <citation type="submission" date="2020-10" db="EMBL/GenBank/DDBJ databases">
        <title>Unveiling of a novel bifunctional photoreceptor, Dualchrome1, isolated from a cosmopolitan green alga.</title>
        <authorList>
            <person name="Suzuki S."/>
            <person name="Kawachi M."/>
        </authorList>
    </citation>
    <scope>NUCLEOTIDE SEQUENCE</scope>
    <source>
        <strain evidence="1">NIES 2893</strain>
    </source>
</reference>
<accession>A0A830HIT1</accession>
<organism evidence="1 2">
    <name type="scientific">Pycnococcus provasolii</name>
    <dbReference type="NCBI Taxonomy" id="41880"/>
    <lineage>
        <taxon>Eukaryota</taxon>
        <taxon>Viridiplantae</taxon>
        <taxon>Chlorophyta</taxon>
        <taxon>Pseudoscourfieldiophyceae</taxon>
        <taxon>Pseudoscourfieldiales</taxon>
        <taxon>Pycnococcaceae</taxon>
        <taxon>Pycnococcus</taxon>
    </lineage>
</organism>
<comment type="caution">
    <text evidence="1">The sequence shown here is derived from an EMBL/GenBank/DDBJ whole genome shotgun (WGS) entry which is preliminary data.</text>
</comment>
<dbReference type="Proteomes" id="UP000660262">
    <property type="component" value="Unassembled WGS sequence"/>
</dbReference>
<keyword evidence="2" id="KW-1185">Reference proteome</keyword>
<protein>
    <submittedName>
        <fullName evidence="1">Uncharacterized protein</fullName>
    </submittedName>
</protein>
<evidence type="ECO:0000313" key="2">
    <source>
        <dbReference type="Proteomes" id="UP000660262"/>
    </source>
</evidence>
<dbReference type="AlphaFoldDB" id="A0A830HIT1"/>
<gene>
    <name evidence="1" type="ORF">PPROV_000551200</name>
</gene>